<feature type="signal peptide" evidence="2">
    <location>
        <begin position="1"/>
        <end position="23"/>
    </location>
</feature>
<dbReference type="AlphaFoldDB" id="A0A6V0JIF3"/>
<accession>A0A6V0JIF3</accession>
<dbReference type="EMBL" id="HBGW01003802">
    <property type="protein sequence ID" value="CAD9491608.1"/>
    <property type="molecule type" value="Transcribed_RNA"/>
</dbReference>
<gene>
    <name evidence="3" type="ORF">BRAN1462_LOCUS2507</name>
</gene>
<name>A0A6V0JIF3_9DINO</name>
<evidence type="ECO:0000313" key="3">
    <source>
        <dbReference type="EMBL" id="CAD9491608.1"/>
    </source>
</evidence>
<organism evidence="3">
    <name type="scientific">Zooxanthella nutricula</name>
    <dbReference type="NCBI Taxonomy" id="1333877"/>
    <lineage>
        <taxon>Eukaryota</taxon>
        <taxon>Sar</taxon>
        <taxon>Alveolata</taxon>
        <taxon>Dinophyceae</taxon>
        <taxon>Peridiniales</taxon>
        <taxon>Peridiniales incertae sedis</taxon>
        <taxon>Zooxanthella</taxon>
    </lineage>
</organism>
<keyword evidence="2" id="KW-0732">Signal</keyword>
<evidence type="ECO:0000256" key="1">
    <source>
        <dbReference type="SAM" id="MobiDB-lite"/>
    </source>
</evidence>
<evidence type="ECO:0000256" key="2">
    <source>
        <dbReference type="SAM" id="SignalP"/>
    </source>
</evidence>
<proteinExistence type="predicted"/>
<reference evidence="3" key="1">
    <citation type="submission" date="2021-01" db="EMBL/GenBank/DDBJ databases">
        <authorList>
            <person name="Corre E."/>
            <person name="Pelletier E."/>
            <person name="Niang G."/>
            <person name="Scheremetjew M."/>
            <person name="Finn R."/>
            <person name="Kale V."/>
            <person name="Holt S."/>
            <person name="Cochrane G."/>
            <person name="Meng A."/>
            <person name="Brown T."/>
            <person name="Cohen L."/>
        </authorList>
    </citation>
    <scope>NUCLEOTIDE SEQUENCE</scope>
    <source>
        <strain evidence="3">RCC3387</strain>
    </source>
</reference>
<protein>
    <submittedName>
        <fullName evidence="3">Uncharacterized protein</fullName>
    </submittedName>
</protein>
<feature type="chain" id="PRO_5030160667" evidence="2">
    <location>
        <begin position="24"/>
        <end position="109"/>
    </location>
</feature>
<sequence>MVVFARIAILVLASAAAIDPGEAPCKPLDGACKSTGLSAEADPRARTPAHAPAEEKAAPDMFKRRGSAVGASATSLAQVLNAKTEDNSTVGQSEDIDFLDGLDFDDRVM</sequence>
<feature type="region of interest" description="Disordered" evidence="1">
    <location>
        <begin position="36"/>
        <end position="57"/>
    </location>
</feature>